<dbReference type="SUPFAM" id="SSF74853">
    <property type="entry name" value="Lamin A/C globular tail domain"/>
    <property type="match status" value="1"/>
</dbReference>
<feature type="chain" id="PRO_5037863384" evidence="1">
    <location>
        <begin position="24"/>
        <end position="153"/>
    </location>
</feature>
<gene>
    <name evidence="3" type="ORF">ISU10_13215</name>
</gene>
<reference evidence="3" key="1">
    <citation type="submission" date="2020-11" db="EMBL/GenBank/DDBJ databases">
        <title>Nocardioides cynanchi sp. nov., isolated from soil of rhizosphere of Cynanchum wilfordii.</title>
        <authorList>
            <person name="Lee J.-S."/>
            <person name="Suh M.K."/>
            <person name="Kim J.-S."/>
        </authorList>
    </citation>
    <scope>NUCLEOTIDE SEQUENCE</scope>
    <source>
        <strain evidence="3">KCTC 19276</strain>
    </source>
</reference>
<dbReference type="InterPro" id="IPR036415">
    <property type="entry name" value="Lamin_tail_dom_sf"/>
</dbReference>
<dbReference type="PROSITE" id="PS51841">
    <property type="entry name" value="LTD"/>
    <property type="match status" value="1"/>
</dbReference>
<name>A0A930VPW2_9ACTN</name>
<keyword evidence="4" id="KW-1185">Reference proteome</keyword>
<feature type="signal peptide" evidence="1">
    <location>
        <begin position="1"/>
        <end position="23"/>
    </location>
</feature>
<dbReference type="EMBL" id="JADKPO010000016">
    <property type="protein sequence ID" value="MBF4768725.1"/>
    <property type="molecule type" value="Genomic_DNA"/>
</dbReference>
<protein>
    <submittedName>
        <fullName evidence="3">Lamin tail domain-containing protein</fullName>
    </submittedName>
</protein>
<dbReference type="Gene3D" id="2.60.40.1260">
    <property type="entry name" value="Lamin Tail domain"/>
    <property type="match status" value="1"/>
</dbReference>
<evidence type="ECO:0000313" key="4">
    <source>
        <dbReference type="Proteomes" id="UP000660668"/>
    </source>
</evidence>
<accession>A0A930VPW2</accession>
<dbReference type="InterPro" id="IPR001322">
    <property type="entry name" value="Lamin_tail_dom"/>
</dbReference>
<dbReference type="AlphaFoldDB" id="A0A930VPW2"/>
<evidence type="ECO:0000313" key="3">
    <source>
        <dbReference type="EMBL" id="MBF4768725.1"/>
    </source>
</evidence>
<dbReference type="Pfam" id="PF00932">
    <property type="entry name" value="LTD"/>
    <property type="match status" value="1"/>
</dbReference>
<comment type="caution">
    <text evidence="3">The sequence shown here is derived from an EMBL/GenBank/DDBJ whole genome shotgun (WGS) entry which is preliminary data.</text>
</comment>
<evidence type="ECO:0000259" key="2">
    <source>
        <dbReference type="PROSITE" id="PS51841"/>
    </source>
</evidence>
<sequence>MLVAVGALVAPIALWATSQQAGAQEAAQEQALPTLRLSKIQYDPPGDDVLTNTQINKEWVQIHNYGTKSRNLSGWVLRDVTGFRFKFPTGFVVAPGITVTIHTGKGTNKTQHLFWRQGAYIWNNTGDKATLKNSAGKVVDTCAYSGAGQWVSC</sequence>
<feature type="domain" description="LTD" evidence="2">
    <location>
        <begin position="23"/>
        <end position="148"/>
    </location>
</feature>
<evidence type="ECO:0000256" key="1">
    <source>
        <dbReference type="SAM" id="SignalP"/>
    </source>
</evidence>
<proteinExistence type="predicted"/>
<dbReference type="Proteomes" id="UP000660668">
    <property type="component" value="Unassembled WGS sequence"/>
</dbReference>
<keyword evidence="1" id="KW-0732">Signal</keyword>
<organism evidence="3 4">
    <name type="scientific">Nocardioides agariphilus</name>
    <dbReference type="NCBI Taxonomy" id="433664"/>
    <lineage>
        <taxon>Bacteria</taxon>
        <taxon>Bacillati</taxon>
        <taxon>Actinomycetota</taxon>
        <taxon>Actinomycetes</taxon>
        <taxon>Propionibacteriales</taxon>
        <taxon>Nocardioidaceae</taxon>
        <taxon>Nocardioides</taxon>
    </lineage>
</organism>